<evidence type="ECO:0000313" key="1">
    <source>
        <dbReference type="EMBL" id="QDY52128.1"/>
    </source>
</evidence>
<sequence length="166" mass="19908">MFISLGYNCFPRIFIKNKYNLSKEIGYKTCPFDLCITNFYSLLDTLDYNFENFFEDLKVIPWGNADGIGKTAITNKSKIIFNHEGGSHSHLFKEGRNDDNFYIRNNFKEFKKRYNNRINNFKNYLSENDKITFIYKINDSFNKEKIENIIKKHYKNIKQINFLKID</sequence>
<evidence type="ECO:0008006" key="2">
    <source>
        <dbReference type="Google" id="ProtNLM"/>
    </source>
</evidence>
<accession>A0A5B8IFE1</accession>
<proteinExistence type="predicted"/>
<reference evidence="1" key="1">
    <citation type="submission" date="2018-11" db="EMBL/GenBank/DDBJ databases">
        <title>A distinct lineage of giant viruses engineers rhodopsin photosystems in predatory marine eukaryotes.</title>
        <authorList>
            <person name="Needham D.M."/>
            <person name="Yoshizawa S."/>
            <person name="Hosaka T."/>
            <person name="Poirier C."/>
            <person name="Choi C.-J."/>
            <person name="Hehenberger E."/>
            <person name="Irwin N.A.T."/>
            <person name="Wilken S."/>
            <person name="Yung C.-M."/>
            <person name="Bachy C."/>
            <person name="Kurihara R."/>
            <person name="Nakajima Y."/>
            <person name="Kojima K."/>
            <person name="Kimura-Someya T."/>
            <person name="Leonard G."/>
            <person name="Malmstrom R.R."/>
            <person name="Mende D."/>
            <person name="Olson D.K."/>
            <person name="Sudo Y."/>
            <person name="Sudek S."/>
            <person name="Richards T.A."/>
            <person name="DeLong E.F."/>
            <person name="Keeling P.J."/>
            <person name="Santoro A.E."/>
            <person name="Shirouzu M."/>
            <person name="Iwasaki W."/>
            <person name="Worden A.Z."/>
        </authorList>
    </citation>
    <scope>NUCLEOTIDE SEQUENCE</scope>
</reference>
<protein>
    <recommendedName>
        <fullName evidence="2">Papain-like cysteine peptidase</fullName>
    </recommendedName>
</protein>
<dbReference type="InterPro" id="IPR014903">
    <property type="entry name" value="DUF1796"/>
</dbReference>
<dbReference type="Pfam" id="PF08795">
    <property type="entry name" value="DUF1796"/>
    <property type="match status" value="1"/>
</dbReference>
<dbReference type="EMBL" id="MK250088">
    <property type="protein sequence ID" value="QDY52128.1"/>
    <property type="molecule type" value="Genomic_DNA"/>
</dbReference>
<name>A0A5B8IFE1_9VIRU</name>
<organism evidence="1">
    <name type="scientific">Mimiviridae sp. ChoanoV1</name>
    <dbReference type="NCBI Taxonomy" id="2596887"/>
    <lineage>
        <taxon>Viruses</taxon>
        <taxon>Varidnaviria</taxon>
        <taxon>Bamfordvirae</taxon>
        <taxon>Nucleocytoviricota</taxon>
        <taxon>Megaviricetes</taxon>
        <taxon>Imitervirales</taxon>
        <taxon>Schizomimiviridae</taxon>
    </lineage>
</organism>
<gene>
    <name evidence="1" type="ORF">4_8</name>
</gene>